<dbReference type="EMBL" id="LK932402">
    <property type="protein sequence ID" value="CDS87847.1"/>
    <property type="molecule type" value="Genomic_DNA"/>
</dbReference>
<accession>A0A069AI23</accession>
<evidence type="ECO:0000313" key="10">
    <source>
        <dbReference type="Proteomes" id="UP000346772"/>
    </source>
</evidence>
<evidence type="ECO:0000313" key="4">
    <source>
        <dbReference type="EMBL" id="HBH1542697.1"/>
    </source>
</evidence>
<dbReference type="EMBL" id="LK932505">
    <property type="protein sequence ID" value="CDS85549.1"/>
    <property type="molecule type" value="Genomic_DNA"/>
</dbReference>
<protein>
    <submittedName>
        <fullName evidence="6">Lipoprotein</fullName>
    </submittedName>
</protein>
<reference evidence="8 11" key="3">
    <citation type="submission" date="2019-04" db="EMBL/GenBank/DDBJ databases">
        <authorList>
            <consortium name="Pathogen Informatics"/>
        </authorList>
    </citation>
    <scope>NUCLEOTIDE SEQUENCE [LARGE SCALE GENOMIC DNA]</scope>
    <source>
        <strain evidence="7 10">078GUE027</strain>
        <strain evidence="6">Clo34</strain>
        <strain evidence="12">clo34</strain>
        <strain evidence="11">tl291</strain>
        <strain evidence="8">Tl291</strain>
        <strain evidence="5 9">VRECD0157</strain>
    </source>
</reference>
<dbReference type="EMBL" id="CAADAN010000001">
    <property type="protein sequence ID" value="VFD29338.1"/>
    <property type="molecule type" value="Genomic_DNA"/>
</dbReference>
<dbReference type="EMBL" id="CAAJVP010000015">
    <property type="protein sequence ID" value="VHY15257.1"/>
    <property type="molecule type" value="Genomic_DNA"/>
</dbReference>
<dbReference type="Proteomes" id="UP000411588">
    <property type="component" value="Unassembled WGS sequence"/>
</dbReference>
<dbReference type="Proteomes" id="UP000189137">
    <property type="component" value="Unassembled WGS sequence"/>
</dbReference>
<evidence type="ECO:0000313" key="11">
    <source>
        <dbReference type="Proteomes" id="UP000372533"/>
    </source>
</evidence>
<evidence type="ECO:0000313" key="2">
    <source>
        <dbReference type="EMBL" id="CDS87847.1"/>
    </source>
</evidence>
<keyword evidence="6" id="KW-0449">Lipoprotein</keyword>
<evidence type="ECO:0000313" key="12">
    <source>
        <dbReference type="Proteomes" id="UP000411588"/>
    </source>
</evidence>
<evidence type="ECO:0000313" key="7">
    <source>
        <dbReference type="EMBL" id="VFD53623.1"/>
    </source>
</evidence>
<dbReference type="EMBL" id="DAEPXK010000021">
    <property type="protein sequence ID" value="HBH1542697.1"/>
    <property type="molecule type" value="Genomic_DNA"/>
</dbReference>
<dbReference type="GeneID" id="66354760"/>
<dbReference type="KEGG" id="pdf:CD630DERM_23660"/>
<gene>
    <name evidence="3" type="ORF">BN1095_330005</name>
    <name evidence="1" type="ORF">BN1096_520347</name>
    <name evidence="2" type="ORF">BN1097_630272</name>
    <name evidence="4" type="ORF">KRM00_002186</name>
    <name evidence="8" type="ORF">SAMEA1402366_02861</name>
    <name evidence="6" type="ORF">SAMEA1402399_00378</name>
    <name evidence="7" type="ORF">SAMEA1710456_01093</name>
    <name evidence="5" type="ORF">SAMEA3375112_02323</name>
</gene>
<dbReference type="Proteomes" id="UP000372533">
    <property type="component" value="Unassembled WGS sequence"/>
</dbReference>
<dbReference type="OMA" id="YKESEYS"/>
<sequence>MLKKIVIISCIVVVLIILSKIVDDNIKEDASIPNVNKETLEYFRKNYKEDIITCAEEDLNNDGKKDLVVIYKKSNNSNEMVVVVSDKNSHYITKPIPAPIENQTITFKNIDDKAPIEVIVSGSKNGNVGYAIYRVEGKKFVDLFGEDMDKCC</sequence>
<evidence type="ECO:0000313" key="6">
    <source>
        <dbReference type="EMBL" id="VFD29338.1"/>
    </source>
</evidence>
<evidence type="ECO:0000313" key="5">
    <source>
        <dbReference type="EMBL" id="SJS52881.1"/>
    </source>
</evidence>
<reference evidence="2" key="1">
    <citation type="submission" date="2014-07" db="EMBL/GenBank/DDBJ databases">
        <authorList>
            <person name="Monot Marc"/>
        </authorList>
    </citation>
    <scope>NUCLEOTIDE SEQUENCE</scope>
    <source>
        <strain evidence="3">7032989</strain>
        <strain evidence="2">7032994</strain>
    </source>
</reference>
<name>A0A069AI23_CLODI</name>
<organism evidence="2">
    <name type="scientific">Clostridioides difficile</name>
    <name type="common">Peptoclostridium difficile</name>
    <dbReference type="NCBI Taxonomy" id="1496"/>
    <lineage>
        <taxon>Bacteria</taxon>
        <taxon>Bacillati</taxon>
        <taxon>Bacillota</taxon>
        <taxon>Clostridia</taxon>
        <taxon>Peptostreptococcales</taxon>
        <taxon>Peptostreptococcaceae</taxon>
        <taxon>Clostridioides</taxon>
    </lineage>
</organism>
<dbReference type="Proteomes" id="UP000878956">
    <property type="component" value="Unassembled WGS sequence"/>
</dbReference>
<evidence type="ECO:0000313" key="8">
    <source>
        <dbReference type="EMBL" id="VHY15257.1"/>
    </source>
</evidence>
<reference evidence="4" key="4">
    <citation type="submission" date="2021-06" db="EMBL/GenBank/DDBJ databases">
        <authorList>
            <consortium name="NCBI Pathogen Detection Project"/>
        </authorList>
    </citation>
    <scope>NUCLEOTIDE SEQUENCE</scope>
    <source>
        <strain evidence="4">HN1000</strain>
    </source>
</reference>
<proteinExistence type="predicted"/>
<reference evidence="4" key="2">
    <citation type="journal article" date="2018" name="Genome Biol.">
        <title>SKESA: strategic k-mer extension for scrupulous assemblies.</title>
        <authorList>
            <person name="Souvorov A."/>
            <person name="Agarwala R."/>
            <person name="Lipman D.J."/>
        </authorList>
    </citation>
    <scope>NUCLEOTIDE SEQUENCE</scope>
    <source>
        <strain evidence="4">HN1000</strain>
    </source>
</reference>
<evidence type="ECO:0000313" key="9">
    <source>
        <dbReference type="Proteomes" id="UP000189137"/>
    </source>
</evidence>
<dbReference type="PATRIC" id="fig|1496.1373.peg.2925"/>
<dbReference type="EMBL" id="LK932994">
    <property type="protein sequence ID" value="CDT12744.1"/>
    <property type="molecule type" value="Genomic_DNA"/>
</dbReference>
<dbReference type="RefSeq" id="WP_003416836.1">
    <property type="nucleotide sequence ID" value="NZ_AP031492.1"/>
</dbReference>
<evidence type="ECO:0000313" key="1">
    <source>
        <dbReference type="EMBL" id="CDS85549.1"/>
    </source>
</evidence>
<dbReference type="AlphaFoldDB" id="A0A069AI23"/>
<dbReference type="NCBIfam" id="NF040734">
    <property type="entry name" value="CC-COOH_SaoC"/>
    <property type="match status" value="1"/>
</dbReference>
<dbReference type="EMBL" id="FUPS01000007">
    <property type="protein sequence ID" value="SJS52881.1"/>
    <property type="molecule type" value="Genomic_DNA"/>
</dbReference>
<dbReference type="EMBL" id="CAADAT010000004">
    <property type="protein sequence ID" value="VFD53623.1"/>
    <property type="molecule type" value="Genomic_DNA"/>
</dbReference>
<dbReference type="Proteomes" id="UP000346772">
    <property type="component" value="Unassembled WGS sequence"/>
</dbReference>
<evidence type="ECO:0000313" key="3">
    <source>
        <dbReference type="EMBL" id="CDT12744.1"/>
    </source>
</evidence>